<dbReference type="Proteomes" id="UP001060215">
    <property type="component" value="Chromosome 4"/>
</dbReference>
<evidence type="ECO:0000313" key="1">
    <source>
        <dbReference type="EMBL" id="KAI8016065.1"/>
    </source>
</evidence>
<reference evidence="1 2" key="1">
    <citation type="journal article" date="2022" name="Plant J.">
        <title>Chromosome-level genome of Camellia lanceoleosa provides a valuable resource for understanding genome evolution and self-incompatibility.</title>
        <authorList>
            <person name="Gong W."/>
            <person name="Xiao S."/>
            <person name="Wang L."/>
            <person name="Liao Z."/>
            <person name="Chang Y."/>
            <person name="Mo W."/>
            <person name="Hu G."/>
            <person name="Li W."/>
            <person name="Zhao G."/>
            <person name="Zhu H."/>
            <person name="Hu X."/>
            <person name="Ji K."/>
            <person name="Xiang X."/>
            <person name="Song Q."/>
            <person name="Yuan D."/>
            <person name="Jin S."/>
            <person name="Zhang L."/>
        </authorList>
    </citation>
    <scope>NUCLEOTIDE SEQUENCE [LARGE SCALE GENOMIC DNA]</scope>
    <source>
        <strain evidence="1">SQ_2022a</strain>
    </source>
</reference>
<gene>
    <name evidence="1" type="ORF">LOK49_LG05G01081</name>
</gene>
<evidence type="ECO:0000313" key="2">
    <source>
        <dbReference type="Proteomes" id="UP001060215"/>
    </source>
</evidence>
<accession>A0ACC0HUB3</accession>
<sequence>MSLESEIQSSPDMATESFCESKKHSKISYTRDFLLSLSELDVCKRLPSGFDQSILRRSDKDYDSQSDRDSESGRRYDNQSRQSYQNSEHDGLLGGGSFPRPSGYAAGFLPAVISRYLTQGEAPMTHSMISQDKAEEEIRRRVSFELMRKEQQKALQEKQNLSLDKHKSDLLSDFTELLEDTKDGARDFNRSNKLDESITQSVLNDDYSKSSLQTPAFRPLVPPGFRSIVLEKNSSSRSLTHSHLVEAFGS</sequence>
<proteinExistence type="predicted"/>
<protein>
    <submittedName>
        <fullName evidence="1">Uncharacterized protein</fullName>
    </submittedName>
</protein>
<comment type="caution">
    <text evidence="1">The sequence shown here is derived from an EMBL/GenBank/DDBJ whole genome shotgun (WGS) entry which is preliminary data.</text>
</comment>
<keyword evidence="2" id="KW-1185">Reference proteome</keyword>
<name>A0ACC0HUB3_9ERIC</name>
<organism evidence="1 2">
    <name type="scientific">Camellia lanceoleosa</name>
    <dbReference type="NCBI Taxonomy" id="1840588"/>
    <lineage>
        <taxon>Eukaryota</taxon>
        <taxon>Viridiplantae</taxon>
        <taxon>Streptophyta</taxon>
        <taxon>Embryophyta</taxon>
        <taxon>Tracheophyta</taxon>
        <taxon>Spermatophyta</taxon>
        <taxon>Magnoliopsida</taxon>
        <taxon>eudicotyledons</taxon>
        <taxon>Gunneridae</taxon>
        <taxon>Pentapetalae</taxon>
        <taxon>asterids</taxon>
        <taxon>Ericales</taxon>
        <taxon>Theaceae</taxon>
        <taxon>Camellia</taxon>
    </lineage>
</organism>
<dbReference type="EMBL" id="CM045761">
    <property type="protein sequence ID" value="KAI8016065.1"/>
    <property type="molecule type" value="Genomic_DNA"/>
</dbReference>